<dbReference type="STRING" id="468056.SAMN05443549_101816"/>
<name>A0A1M5FKK0_9FLAO</name>
<evidence type="ECO:0000313" key="2">
    <source>
        <dbReference type="Proteomes" id="UP000184516"/>
    </source>
</evidence>
<protein>
    <submittedName>
        <fullName evidence="1">Uncharacterized protein</fullName>
    </submittedName>
</protein>
<proteinExistence type="predicted"/>
<reference evidence="2" key="1">
    <citation type="submission" date="2016-11" db="EMBL/GenBank/DDBJ databases">
        <authorList>
            <person name="Varghese N."/>
            <person name="Submissions S."/>
        </authorList>
    </citation>
    <scope>NUCLEOTIDE SEQUENCE [LARGE SCALE GENOMIC DNA]</scope>
    <source>
        <strain evidence="2">DSM 19978</strain>
    </source>
</reference>
<keyword evidence="2" id="KW-1185">Reference proteome</keyword>
<organism evidence="1 2">
    <name type="scientific">Flavobacterium fluvii</name>
    <dbReference type="NCBI Taxonomy" id="468056"/>
    <lineage>
        <taxon>Bacteria</taxon>
        <taxon>Pseudomonadati</taxon>
        <taxon>Bacteroidota</taxon>
        <taxon>Flavobacteriia</taxon>
        <taxon>Flavobacteriales</taxon>
        <taxon>Flavobacteriaceae</taxon>
        <taxon>Flavobacterium</taxon>
    </lineage>
</organism>
<gene>
    <name evidence="1" type="ORF">SAMN05443549_101816</name>
</gene>
<evidence type="ECO:0000313" key="1">
    <source>
        <dbReference type="EMBL" id="SHF91662.1"/>
    </source>
</evidence>
<dbReference type="AlphaFoldDB" id="A0A1M5FKK0"/>
<sequence>MRNFYFKLTLSKLLKNTLKKRNVFPPIKKQAK</sequence>
<dbReference type="EMBL" id="FQWB01000001">
    <property type="protein sequence ID" value="SHF91662.1"/>
    <property type="molecule type" value="Genomic_DNA"/>
</dbReference>
<dbReference type="Proteomes" id="UP000184516">
    <property type="component" value="Unassembled WGS sequence"/>
</dbReference>
<accession>A0A1M5FKK0</accession>